<dbReference type="Proteomes" id="UP000008392">
    <property type="component" value="Chromosome"/>
</dbReference>
<dbReference type="KEGG" id="cfu:CFU_3116"/>
<gene>
    <name evidence="1" type="ordered locus">CFU_3116</name>
</gene>
<dbReference type="eggNOG" id="COG4679">
    <property type="taxonomic scope" value="Bacteria"/>
</dbReference>
<protein>
    <submittedName>
        <fullName evidence="1">Phage-related protein</fullName>
    </submittedName>
</protein>
<reference evidence="1 2" key="1">
    <citation type="journal article" date="2004" name="Environ. Microbiol.">
        <title>Phylogeny-function analysis of (meta)genomic libraries: screening for expression of ribosomal RNA genes by large-insert library fluorescent in situ hybridization (LIL-FISH).</title>
        <authorList>
            <person name="Leveau J.H."/>
            <person name="Gerards S."/>
            <person name="de Boer W."/>
            <person name="van Veen J.A."/>
        </authorList>
    </citation>
    <scope>NUCLEOTIDE SEQUENCE [LARGE SCALE GENOMIC DNA]</scope>
    <source>
        <strain evidence="1 2">Ter331</strain>
    </source>
</reference>
<dbReference type="RefSeq" id="WP_014007094.1">
    <property type="nucleotide sequence ID" value="NC_015856.1"/>
</dbReference>
<evidence type="ECO:0000313" key="1">
    <source>
        <dbReference type="EMBL" id="AEK62941.1"/>
    </source>
</evidence>
<reference evidence="1 2" key="2">
    <citation type="journal article" date="2006" name="J. Microbiol. Methods">
        <title>Genomic flank-sequencing of plasposon insertion sites for rapid identification of functional genes.</title>
        <authorList>
            <person name="Leveau J.H."/>
            <person name="Gerards S."/>
            <person name="Fritsche K."/>
            <person name="Zondag G."/>
            <person name="van Veen J.A."/>
        </authorList>
    </citation>
    <scope>NUCLEOTIDE SEQUENCE [LARGE SCALE GENOMIC DNA]</scope>
    <source>
        <strain evidence="1 2">Ter331</strain>
    </source>
</reference>
<accession>G0ACR7</accession>
<dbReference type="EMBL" id="CP002745">
    <property type="protein sequence ID" value="AEK62941.1"/>
    <property type="molecule type" value="Genomic_DNA"/>
</dbReference>
<dbReference type="Pfam" id="PF05973">
    <property type="entry name" value="Gp49"/>
    <property type="match status" value="1"/>
</dbReference>
<reference evidence="1 2" key="3">
    <citation type="journal article" date="2008" name="FEMS Microbiol. Ecol.">
        <title>Identification and characterization of genes underlying chitinolysis in Collimonas fungivorans Ter331.</title>
        <authorList>
            <person name="Fritsche K."/>
            <person name="de Boer W."/>
            <person name="Gerards S."/>
            <person name="van den Berg M."/>
            <person name="van Veen J.A."/>
            <person name="Leveau J.H."/>
        </authorList>
    </citation>
    <scope>NUCLEOTIDE SEQUENCE [LARGE SCALE GENOMIC DNA]</scope>
    <source>
        <strain evidence="1 2">Ter331</strain>
    </source>
</reference>
<proteinExistence type="predicted"/>
<organism evidence="1 2">
    <name type="scientific">Collimonas fungivorans (strain Ter331)</name>
    <dbReference type="NCBI Taxonomy" id="1005048"/>
    <lineage>
        <taxon>Bacteria</taxon>
        <taxon>Pseudomonadati</taxon>
        <taxon>Pseudomonadota</taxon>
        <taxon>Betaproteobacteria</taxon>
        <taxon>Burkholderiales</taxon>
        <taxon>Oxalobacteraceae</taxon>
        <taxon>Collimonas</taxon>
    </lineage>
</organism>
<dbReference type="InterPro" id="IPR009241">
    <property type="entry name" value="HigB-like"/>
</dbReference>
<keyword evidence="2" id="KW-1185">Reference proteome</keyword>
<reference evidence="2" key="6">
    <citation type="submission" date="2011-05" db="EMBL/GenBank/DDBJ databases">
        <title>Complete sequence of Collimonas fungivorans Ter331.</title>
        <authorList>
            <person name="Leveau J.H."/>
        </authorList>
    </citation>
    <scope>NUCLEOTIDE SEQUENCE [LARGE SCALE GENOMIC DNA]</scope>
    <source>
        <strain evidence="2">Ter331</strain>
    </source>
</reference>
<name>G0ACR7_COLFT</name>
<dbReference type="AlphaFoldDB" id="G0ACR7"/>
<sequence>MPIDSNCKIYPIQYNQNIKPVRFLGDSLKRLREFSEDAKQDVGYQLDKVQKGKQPGDFKPMPSIGKGVEEIRVRDHAGIYRVVYTARFADAVYVLHAFQKKTQATAKHDIEIAKDRFAQLLRGEK</sequence>
<dbReference type="STRING" id="1005048.CFU_3116"/>
<evidence type="ECO:0000313" key="2">
    <source>
        <dbReference type="Proteomes" id="UP000008392"/>
    </source>
</evidence>
<reference evidence="1 2" key="4">
    <citation type="journal article" date="2010" name="Environ. Microbiol.">
        <title>The bacterial genus Collimonas: mycophagy, weathering and other adaptive solutions to life in oligotrophic soil environments.</title>
        <authorList>
            <person name="Leveau J.H."/>
            <person name="Uroz S."/>
            <person name="de Boer W."/>
        </authorList>
    </citation>
    <scope>NUCLEOTIDE SEQUENCE [LARGE SCALE GENOMIC DNA]</scope>
    <source>
        <strain evidence="1 2">Ter331</strain>
    </source>
</reference>
<reference evidence="1 2" key="5">
    <citation type="journal article" date="2011" name="ISME J.">
        <title>Dual transcriptional profiling of a bacterial/fungal confrontation: Collimonas fungivorans versus Aspergillus niger.</title>
        <authorList>
            <person name="Mela F."/>
            <person name="Fritsche K."/>
            <person name="de Boer W."/>
            <person name="van Veen J.A."/>
            <person name="de Graaff L.H."/>
            <person name="van den Berg M."/>
            <person name="Leveau J.H."/>
        </authorList>
    </citation>
    <scope>NUCLEOTIDE SEQUENCE [LARGE SCALE GENOMIC DNA]</scope>
    <source>
        <strain evidence="1 2">Ter331</strain>
    </source>
</reference>
<dbReference type="HOGENOM" id="CLU_139003_0_1_4"/>